<gene>
    <name evidence="5" type="primary">SBT4.9_4</name>
    <name evidence="5" type="ORF">CFP56_036732</name>
</gene>
<evidence type="ECO:0000313" key="5">
    <source>
        <dbReference type="EMBL" id="KAK7860608.1"/>
    </source>
</evidence>
<dbReference type="InterPro" id="IPR041469">
    <property type="entry name" value="Subtilisin-like_FN3"/>
</dbReference>
<dbReference type="AlphaFoldDB" id="A0AAW0MD20"/>
<reference evidence="5" key="2">
    <citation type="journal article" date="2018" name="Sci. Data">
        <title>The draft genome sequence of cork oak.</title>
        <authorList>
            <person name="Ramos A.M."/>
            <person name="Usie A."/>
            <person name="Barbosa P."/>
            <person name="Barros P.M."/>
            <person name="Capote T."/>
            <person name="Chaves I."/>
            <person name="Simoes F."/>
            <person name="Abreu I."/>
            <person name="Carrasquinho I."/>
            <person name="Faro C."/>
            <person name="Guimaraes J.B."/>
            <person name="Mendonca D."/>
            <person name="Nobrega F."/>
            <person name="Rodrigues L."/>
            <person name="Saibo N.J.M."/>
            <person name="Varela M.C."/>
            <person name="Egas C."/>
            <person name="Matos J."/>
            <person name="Miguel C.M."/>
            <person name="Oliveira M.M."/>
            <person name="Ricardo C.P."/>
            <person name="Goncalves S."/>
        </authorList>
    </citation>
    <scope>NUCLEOTIDE SEQUENCE [LARGE SCALE GENOMIC DNA]</scope>
    <source>
        <strain evidence="5">HL8</strain>
    </source>
</reference>
<dbReference type="Pfam" id="PF17766">
    <property type="entry name" value="fn3_6"/>
    <property type="match status" value="1"/>
</dbReference>
<dbReference type="GO" id="GO:0008233">
    <property type="term" value="F:peptidase activity"/>
    <property type="evidence" value="ECO:0007669"/>
    <property type="project" value="UniProtKB-KW"/>
</dbReference>
<evidence type="ECO:0000256" key="2">
    <source>
        <dbReference type="ARBA" id="ARBA00011073"/>
    </source>
</evidence>
<feature type="domain" description="Subtilisin-like protease fibronectin type-III" evidence="4">
    <location>
        <begin position="114"/>
        <end position="201"/>
    </location>
</feature>
<dbReference type="Gene3D" id="2.60.40.2310">
    <property type="match status" value="1"/>
</dbReference>
<organism evidence="5">
    <name type="scientific">Quercus suber</name>
    <name type="common">Cork oak</name>
    <dbReference type="NCBI Taxonomy" id="58331"/>
    <lineage>
        <taxon>Eukaryota</taxon>
        <taxon>Viridiplantae</taxon>
        <taxon>Streptophyta</taxon>
        <taxon>Embryophyta</taxon>
        <taxon>Tracheophyta</taxon>
        <taxon>Spermatophyta</taxon>
        <taxon>Magnoliopsida</taxon>
        <taxon>eudicotyledons</taxon>
        <taxon>Gunneridae</taxon>
        <taxon>Pentapetalae</taxon>
        <taxon>rosids</taxon>
        <taxon>fabids</taxon>
        <taxon>Fagales</taxon>
        <taxon>Fagaceae</taxon>
        <taxon>Quercus</taxon>
    </lineage>
</organism>
<dbReference type="GO" id="GO:0005576">
    <property type="term" value="C:extracellular region"/>
    <property type="evidence" value="ECO:0007669"/>
    <property type="project" value="UniProtKB-SubCell"/>
</dbReference>
<keyword evidence="3" id="KW-0732">Signal</keyword>
<evidence type="ECO:0000259" key="4">
    <source>
        <dbReference type="Pfam" id="PF17766"/>
    </source>
</evidence>
<dbReference type="EMBL" id="PKMF04000006">
    <property type="protein sequence ID" value="KAK7860608.1"/>
    <property type="molecule type" value="Genomic_DNA"/>
</dbReference>
<reference evidence="5" key="3">
    <citation type="submission" date="2023-07" db="EMBL/GenBank/DDBJ databases">
        <title>An improved reference 1 genome and first organelle genomes of Quercus suber.</title>
        <authorList>
            <consortium name="Genosuber Consortium"/>
            <person name="Usie A."/>
            <person name="Serra O."/>
            <person name="Barros P."/>
        </authorList>
    </citation>
    <scope>NUCLEOTIDE SEQUENCE</scope>
    <source>
        <strain evidence="5">HL8</strain>
        <tissue evidence="5">Leaves</tissue>
    </source>
</reference>
<keyword evidence="5" id="KW-0378">Hydrolase</keyword>
<evidence type="ECO:0000256" key="1">
    <source>
        <dbReference type="ARBA" id="ARBA00004613"/>
    </source>
</evidence>
<name>A0AAW0MD20_QUESU</name>
<comment type="caution">
    <text evidence="5">The sequence shown here is derived from an EMBL/GenBank/DDBJ whole genome shotgun (WGS) entry which is preliminary data.</text>
</comment>
<comment type="similarity">
    <text evidence="2">Belongs to the peptidase S8 family.</text>
</comment>
<evidence type="ECO:0000256" key="3">
    <source>
        <dbReference type="ARBA" id="ARBA00022729"/>
    </source>
</evidence>
<accession>A0AAW0MD20</accession>
<dbReference type="GO" id="GO:0006508">
    <property type="term" value="P:proteolysis"/>
    <property type="evidence" value="ECO:0007669"/>
    <property type="project" value="UniProtKB-KW"/>
</dbReference>
<comment type="subcellular location">
    <subcellularLocation>
        <location evidence="1">Secreted</location>
    </subcellularLocation>
</comment>
<reference evidence="5" key="1">
    <citation type="submission" date="2017-12" db="EMBL/GenBank/DDBJ databases">
        <authorList>
            <person name="Barbosa P."/>
            <person name="Usie A."/>
            <person name="Ramos A.M."/>
        </authorList>
    </citation>
    <scope>NUCLEOTIDE SEQUENCE</scope>
    <source>
        <strain evidence="5">HL8</strain>
        <tissue evidence="5">Leaves</tissue>
    </source>
</reference>
<keyword evidence="5" id="KW-0645">Protease</keyword>
<proteinExistence type="inferred from homology"/>
<dbReference type="InterPro" id="IPR045051">
    <property type="entry name" value="SBT"/>
</dbReference>
<sequence>MILTQLLYYFSVQELKNPQEVNGPFSFDRLKSAFARGAGFMDFIRAKDPGLVYDCGEDAFASSLLGQGYDKEVRCPLVVIRADLIEAGESFIPFFSNSCLIIAALPATSGHDLNRFALRVSRTLKNVDTSNCDYEGKIEEQALGVEIEIEPSKLHFEGLNSEQQFTLIFRIDTKLWKLRPSFVTYLAWTNKDHSVRSLIVIVKQETLDYLVDEDSADATISLN</sequence>
<dbReference type="PANTHER" id="PTHR10795">
    <property type="entry name" value="PROPROTEIN CONVERTASE SUBTILISIN/KEXIN"/>
    <property type="match status" value="1"/>
</dbReference>
<protein>
    <submittedName>
        <fullName evidence="5">Subtilisin-like protease sbt4.9</fullName>
    </submittedName>
</protein>